<keyword evidence="4" id="KW-1185">Reference proteome</keyword>
<evidence type="ECO:0000256" key="1">
    <source>
        <dbReference type="SAM" id="MobiDB-lite"/>
    </source>
</evidence>
<proteinExistence type="predicted"/>
<comment type="caution">
    <text evidence="3">The sequence shown here is derived from an EMBL/GenBank/DDBJ whole genome shotgun (WGS) entry which is preliminary data.</text>
</comment>
<evidence type="ECO:0000313" key="3">
    <source>
        <dbReference type="EMBL" id="CAA0833555.1"/>
    </source>
</evidence>
<sequence length="476" mass="55361">MLQCPKEAFVRLFYNVSSSFLLLFFFFHFTLIFLAKLFIFFGGSPFYHRNQDSYEFDAFSDEEMEEEIKYYGPEPFMDGIIYEDDQKDQFEPSPIIEDLPQGSLSDYSCEESSRYSTPAVDSGIEDEVVVEEILSGDSTDSEEYEDGPTSTSANNLRTNTSLGSNNYVTHEDKQQCKTDIRFRQDECSTVFQQPMSRGKELLLPQDKKEENEIFEDTFTLGSTSRDSSEWRSSMNDDPFSSSSRRSCPKWESYTLFQKYDEEMLFLDRITVQKLQEIEALRSIKAGPKSISKRIAHKLKRAGGRNLEGPYRELELAYVARICSTWETLGWSYKYFQRLRASRREFDPGCPAYVAQQFQQFQVLLQRYVETEPYEHGPRPEICAQMRSRAPKLLQKKAKVKEVCQSGKCFGGRRKLTEEAELEVVMALIDLKVVSRVLRMVDLSREQFRWCENKMSRIRVSNGKLHRDSSPLFFPAS</sequence>
<keyword evidence="2" id="KW-0472">Membrane</keyword>
<keyword evidence="2" id="KW-1133">Transmembrane helix</keyword>
<gene>
    <name evidence="3" type="ORF">SHERM_28813</name>
</gene>
<organism evidence="3 4">
    <name type="scientific">Striga hermonthica</name>
    <name type="common">Purple witchweed</name>
    <name type="synonym">Buchnera hermonthica</name>
    <dbReference type="NCBI Taxonomy" id="68872"/>
    <lineage>
        <taxon>Eukaryota</taxon>
        <taxon>Viridiplantae</taxon>
        <taxon>Streptophyta</taxon>
        <taxon>Embryophyta</taxon>
        <taxon>Tracheophyta</taxon>
        <taxon>Spermatophyta</taxon>
        <taxon>Magnoliopsida</taxon>
        <taxon>eudicotyledons</taxon>
        <taxon>Gunneridae</taxon>
        <taxon>Pentapetalae</taxon>
        <taxon>asterids</taxon>
        <taxon>lamiids</taxon>
        <taxon>Lamiales</taxon>
        <taxon>Orobanchaceae</taxon>
        <taxon>Buchnereae</taxon>
        <taxon>Striga</taxon>
    </lineage>
</organism>
<feature type="transmembrane region" description="Helical" evidence="2">
    <location>
        <begin position="20"/>
        <end position="41"/>
    </location>
</feature>
<evidence type="ECO:0000256" key="2">
    <source>
        <dbReference type="SAM" id="Phobius"/>
    </source>
</evidence>
<feature type="compositionally biased region" description="Polar residues" evidence="1">
    <location>
        <begin position="148"/>
        <end position="166"/>
    </location>
</feature>
<dbReference type="PANTHER" id="PTHR46702:SF2">
    <property type="entry name" value="DNA LIGASE (DUF1666)"/>
    <property type="match status" value="1"/>
</dbReference>
<accession>A0A9N7NP33</accession>
<dbReference type="Pfam" id="PF07891">
    <property type="entry name" value="DUF1666"/>
    <property type="match status" value="1"/>
</dbReference>
<feature type="region of interest" description="Disordered" evidence="1">
    <location>
        <begin position="135"/>
        <end position="166"/>
    </location>
</feature>
<dbReference type="AlphaFoldDB" id="A0A9N7NP33"/>
<reference evidence="3" key="1">
    <citation type="submission" date="2019-12" db="EMBL/GenBank/DDBJ databases">
        <authorList>
            <person name="Scholes J."/>
        </authorList>
    </citation>
    <scope>NUCLEOTIDE SEQUENCE</scope>
</reference>
<keyword evidence="2" id="KW-0812">Transmembrane</keyword>
<protein>
    <recommendedName>
        <fullName evidence="5">Ribosomal protein L34Ae</fullName>
    </recommendedName>
</protein>
<dbReference type="EMBL" id="CACSLK010027840">
    <property type="protein sequence ID" value="CAA0833555.1"/>
    <property type="molecule type" value="Genomic_DNA"/>
</dbReference>
<dbReference type="PANTHER" id="PTHR46702">
    <property type="entry name" value="DNA LIGASE (DUF1666)-RELATED"/>
    <property type="match status" value="1"/>
</dbReference>
<name>A0A9N7NP33_STRHE</name>
<dbReference type="Proteomes" id="UP001153555">
    <property type="component" value="Unassembled WGS sequence"/>
</dbReference>
<evidence type="ECO:0000313" key="4">
    <source>
        <dbReference type="Proteomes" id="UP001153555"/>
    </source>
</evidence>
<evidence type="ECO:0008006" key="5">
    <source>
        <dbReference type="Google" id="ProtNLM"/>
    </source>
</evidence>
<dbReference type="OrthoDB" id="1909644at2759"/>
<dbReference type="InterPro" id="IPR012870">
    <property type="entry name" value="DUF1666"/>
</dbReference>